<dbReference type="InterPro" id="IPR011059">
    <property type="entry name" value="Metal-dep_hydrolase_composite"/>
</dbReference>
<gene>
    <name evidence="6 9" type="primary">ade</name>
    <name evidence="9" type="ORF">P4S50_12395</name>
</gene>
<dbReference type="Gene3D" id="3.20.20.140">
    <property type="entry name" value="Metal-dependent hydrolases"/>
    <property type="match status" value="1"/>
</dbReference>
<feature type="domain" description="Adenine deaminase C-terminal" evidence="8">
    <location>
        <begin position="399"/>
        <end position="567"/>
    </location>
</feature>
<dbReference type="NCBIfam" id="TIGR01178">
    <property type="entry name" value="ade"/>
    <property type="match status" value="1"/>
</dbReference>
<keyword evidence="3 6" id="KW-0378">Hydrolase</keyword>
<comment type="similarity">
    <text evidence="1 6">Belongs to the metallo-dependent hydrolases superfamily. Adenine deaminase family.</text>
</comment>
<dbReference type="Gene3D" id="2.30.40.10">
    <property type="entry name" value="Urease, subunit C, domain 1"/>
    <property type="match status" value="1"/>
</dbReference>
<keyword evidence="10" id="KW-1185">Reference proteome</keyword>
<evidence type="ECO:0000256" key="1">
    <source>
        <dbReference type="ARBA" id="ARBA00006773"/>
    </source>
</evidence>
<evidence type="ECO:0000313" key="10">
    <source>
        <dbReference type="Proteomes" id="UP001222800"/>
    </source>
</evidence>
<dbReference type="PANTHER" id="PTHR11113:SF2">
    <property type="entry name" value="ADENINE DEAMINASE"/>
    <property type="match status" value="1"/>
</dbReference>
<dbReference type="InterPro" id="IPR006679">
    <property type="entry name" value="Adenine_deam"/>
</dbReference>
<dbReference type="SUPFAM" id="SSF51338">
    <property type="entry name" value="Composite domain of metallo-dependent hydrolases"/>
    <property type="match status" value="1"/>
</dbReference>
<evidence type="ECO:0000256" key="4">
    <source>
        <dbReference type="ARBA" id="ARBA00023211"/>
    </source>
</evidence>
<evidence type="ECO:0000313" key="9">
    <source>
        <dbReference type="EMBL" id="WFD09183.1"/>
    </source>
</evidence>
<evidence type="ECO:0000259" key="8">
    <source>
        <dbReference type="Pfam" id="PF13382"/>
    </source>
</evidence>
<evidence type="ECO:0000256" key="3">
    <source>
        <dbReference type="ARBA" id="ARBA00022801"/>
    </source>
</evidence>
<dbReference type="CDD" id="cd01295">
    <property type="entry name" value="AdeC"/>
    <property type="match status" value="1"/>
</dbReference>
<evidence type="ECO:0000256" key="5">
    <source>
        <dbReference type="ARBA" id="ARBA00047720"/>
    </source>
</evidence>
<dbReference type="HAMAP" id="MF_01518">
    <property type="entry name" value="Adenine_deamin"/>
    <property type="match status" value="1"/>
</dbReference>
<evidence type="ECO:0000259" key="7">
    <source>
        <dbReference type="Pfam" id="PF01979"/>
    </source>
</evidence>
<dbReference type="InterPro" id="IPR032466">
    <property type="entry name" value="Metal_Hydrolase"/>
</dbReference>
<accession>A0ABY8E8G4</accession>
<dbReference type="Pfam" id="PF01979">
    <property type="entry name" value="Amidohydro_1"/>
    <property type="match status" value="1"/>
</dbReference>
<evidence type="ECO:0000256" key="2">
    <source>
        <dbReference type="ARBA" id="ARBA00012782"/>
    </source>
</evidence>
<proteinExistence type="inferred from homology"/>
<dbReference type="PANTHER" id="PTHR11113">
    <property type="entry name" value="N-ACETYLGLUCOSAMINE-6-PHOSPHATE DEACETYLASE"/>
    <property type="match status" value="1"/>
</dbReference>
<reference evidence="9 10" key="1">
    <citation type="submission" date="2023-03" db="EMBL/GenBank/DDBJ databases">
        <title>Complete genome sequence of Tepidibacter sp. SWIR-1, isolated from a deep-sea hydrothermal vent.</title>
        <authorList>
            <person name="Li X."/>
        </authorList>
    </citation>
    <scope>NUCLEOTIDE SEQUENCE [LARGE SCALE GENOMIC DNA]</scope>
    <source>
        <strain evidence="9 10">SWIR-1</strain>
    </source>
</reference>
<comment type="cofactor">
    <cofactor evidence="6">
        <name>Mn(2+)</name>
        <dbReference type="ChEBI" id="CHEBI:29035"/>
    </cofactor>
</comment>
<dbReference type="InterPro" id="IPR006680">
    <property type="entry name" value="Amidohydro-rel"/>
</dbReference>
<sequence>MNNNMKNMIDMASGRKKSELVLKNCKVVNVFSHEIIEADIAIAYGKIVGVGNYSGEKEIDIKGRYVSPGLIDGHIHIESSMVSPVQFARAIVPRGTTTIIADPHEIANVCGLKGIEYMLNETKNIPLNVYIMLPSCVPATPFESSGAVLEADDLEKLIDNPRVLGLGELMNYPGVINCDDSVIKKVNLANEYSKIIDGHGPEISGKDLNAYVVSGVKTEHECSTVEEMMERIRLGMYIAIRQGSAAKNLLSLVKGITDENMRRCILCADDRHPEDLLNEGHIDNSVRIAIKNGIDPISAIKMASINTAECYNLEKLGAIAPGYYADLIVIDDLEEFDVVKVFKNGKLVSKNKKPLFNASENSSYDVKDTVNIKNVKKEDLNINMKTNKANVMGVIDHSILTKKVVRNVNVEDGLFKSTKEDDVLKIAVVERHNATGNIGLGLVENFGLKGGAIASTVAHDSHNIVVIGDNDEDMLMAINEVARVGGGITICSNSKILKTLELPIAGLMSDLNIEKVSEILSEMLHISYEKLNVNKNIEPFMTLAFLALPVIPEIKITDKGLFDVTKFDFIEINVD</sequence>
<keyword evidence="4 6" id="KW-0464">Manganese</keyword>
<dbReference type="SUPFAM" id="SSF51556">
    <property type="entry name" value="Metallo-dependent hydrolases"/>
    <property type="match status" value="1"/>
</dbReference>
<name>A0ABY8E8G4_9FIRM</name>
<organism evidence="9 10">
    <name type="scientific">Tepidibacter hydrothermalis</name>
    <dbReference type="NCBI Taxonomy" id="3036126"/>
    <lineage>
        <taxon>Bacteria</taxon>
        <taxon>Bacillati</taxon>
        <taxon>Bacillota</taxon>
        <taxon>Clostridia</taxon>
        <taxon>Peptostreptococcales</taxon>
        <taxon>Peptostreptococcaceae</taxon>
        <taxon>Tepidibacter</taxon>
    </lineage>
</organism>
<dbReference type="Proteomes" id="UP001222800">
    <property type="component" value="Chromosome"/>
</dbReference>
<dbReference type="InterPro" id="IPR026912">
    <property type="entry name" value="Adenine_deam_C"/>
</dbReference>
<dbReference type="RefSeq" id="WP_277731105.1">
    <property type="nucleotide sequence ID" value="NZ_CP120733.1"/>
</dbReference>
<dbReference type="GO" id="GO:0000034">
    <property type="term" value="F:adenine deaminase activity"/>
    <property type="evidence" value="ECO:0007669"/>
    <property type="project" value="UniProtKB-EC"/>
</dbReference>
<dbReference type="Pfam" id="PF13382">
    <property type="entry name" value="Adenine_deam_C"/>
    <property type="match status" value="1"/>
</dbReference>
<dbReference type="EC" id="3.5.4.2" evidence="2 6"/>
<protein>
    <recommendedName>
        <fullName evidence="2 6">Adenine deaminase</fullName>
        <shortName evidence="6">Adenase</shortName>
        <shortName evidence="6">Adenine aminase</shortName>
        <ecNumber evidence="2 6">3.5.4.2</ecNumber>
    </recommendedName>
</protein>
<dbReference type="EMBL" id="CP120733">
    <property type="protein sequence ID" value="WFD09183.1"/>
    <property type="molecule type" value="Genomic_DNA"/>
</dbReference>
<feature type="domain" description="Amidohydrolase-related" evidence="7">
    <location>
        <begin position="65"/>
        <end position="348"/>
    </location>
</feature>
<evidence type="ECO:0000256" key="6">
    <source>
        <dbReference type="HAMAP-Rule" id="MF_01518"/>
    </source>
</evidence>
<comment type="catalytic activity">
    <reaction evidence="5 6">
        <text>adenine + H2O + H(+) = hypoxanthine + NH4(+)</text>
        <dbReference type="Rhea" id="RHEA:23688"/>
        <dbReference type="ChEBI" id="CHEBI:15377"/>
        <dbReference type="ChEBI" id="CHEBI:15378"/>
        <dbReference type="ChEBI" id="CHEBI:16708"/>
        <dbReference type="ChEBI" id="CHEBI:17368"/>
        <dbReference type="ChEBI" id="CHEBI:28938"/>
        <dbReference type="EC" id="3.5.4.2"/>
    </reaction>
</comment>